<evidence type="ECO:0000259" key="3">
    <source>
        <dbReference type="PROSITE" id="PS51123"/>
    </source>
</evidence>
<dbReference type="InterPro" id="IPR050330">
    <property type="entry name" value="Bact_OuterMem_StrucFunc"/>
</dbReference>
<feature type="domain" description="OmpA-like" evidence="3">
    <location>
        <begin position="105"/>
        <end position="228"/>
    </location>
</feature>
<dbReference type="Pfam" id="PF00691">
    <property type="entry name" value="OmpA"/>
    <property type="match status" value="1"/>
</dbReference>
<dbReference type="PANTHER" id="PTHR30329">
    <property type="entry name" value="STATOR ELEMENT OF FLAGELLAR MOTOR COMPLEX"/>
    <property type="match status" value="1"/>
</dbReference>
<accession>A0A518EWA9</accession>
<dbReference type="PROSITE" id="PS51123">
    <property type="entry name" value="OMPA_2"/>
    <property type="match status" value="1"/>
</dbReference>
<dbReference type="Gene3D" id="3.30.1330.60">
    <property type="entry name" value="OmpA-like domain"/>
    <property type="match status" value="1"/>
</dbReference>
<evidence type="ECO:0000313" key="5">
    <source>
        <dbReference type="Proteomes" id="UP000320390"/>
    </source>
</evidence>
<dbReference type="GO" id="GO:0016020">
    <property type="term" value="C:membrane"/>
    <property type="evidence" value="ECO:0007669"/>
    <property type="project" value="UniProtKB-UniRule"/>
</dbReference>
<feature type="coiled-coil region" evidence="2">
    <location>
        <begin position="28"/>
        <end position="62"/>
    </location>
</feature>
<protein>
    <submittedName>
        <fullName evidence="4">Peptidoglycan-binding protein ArfA</fullName>
    </submittedName>
</protein>
<dbReference type="InterPro" id="IPR006665">
    <property type="entry name" value="OmpA-like"/>
</dbReference>
<dbReference type="AlphaFoldDB" id="A0A518EWA9"/>
<keyword evidence="2" id="KW-0175">Coiled coil</keyword>
<dbReference type="InterPro" id="IPR036737">
    <property type="entry name" value="OmpA-like_sf"/>
</dbReference>
<organism evidence="4 5">
    <name type="scientific">Saltatorellus ferox</name>
    <dbReference type="NCBI Taxonomy" id="2528018"/>
    <lineage>
        <taxon>Bacteria</taxon>
        <taxon>Pseudomonadati</taxon>
        <taxon>Planctomycetota</taxon>
        <taxon>Planctomycetia</taxon>
        <taxon>Planctomycetia incertae sedis</taxon>
        <taxon>Saltatorellus</taxon>
    </lineage>
</organism>
<keyword evidence="5" id="KW-1185">Reference proteome</keyword>
<dbReference type="CDD" id="cd07185">
    <property type="entry name" value="OmpA_C-like"/>
    <property type="match status" value="1"/>
</dbReference>
<evidence type="ECO:0000256" key="1">
    <source>
        <dbReference type="PROSITE-ProRule" id="PRU00473"/>
    </source>
</evidence>
<evidence type="ECO:0000313" key="4">
    <source>
        <dbReference type="EMBL" id="QDV08360.1"/>
    </source>
</evidence>
<proteinExistence type="predicted"/>
<dbReference type="RefSeq" id="WP_419190386.1">
    <property type="nucleotide sequence ID" value="NZ_CP036434.1"/>
</dbReference>
<dbReference type="EMBL" id="CP036434">
    <property type="protein sequence ID" value="QDV08360.1"/>
    <property type="molecule type" value="Genomic_DNA"/>
</dbReference>
<gene>
    <name evidence="4" type="primary">arfA</name>
    <name evidence="4" type="ORF">Poly30_38980</name>
</gene>
<reference evidence="4 5" key="1">
    <citation type="submission" date="2019-02" db="EMBL/GenBank/DDBJ databases">
        <title>Deep-cultivation of Planctomycetes and their phenomic and genomic characterization uncovers novel biology.</title>
        <authorList>
            <person name="Wiegand S."/>
            <person name="Jogler M."/>
            <person name="Boedeker C."/>
            <person name="Pinto D."/>
            <person name="Vollmers J."/>
            <person name="Rivas-Marin E."/>
            <person name="Kohn T."/>
            <person name="Peeters S.H."/>
            <person name="Heuer A."/>
            <person name="Rast P."/>
            <person name="Oberbeckmann S."/>
            <person name="Bunk B."/>
            <person name="Jeske O."/>
            <person name="Meyerdierks A."/>
            <person name="Storesund J.E."/>
            <person name="Kallscheuer N."/>
            <person name="Luecker S."/>
            <person name="Lage O.M."/>
            <person name="Pohl T."/>
            <person name="Merkel B.J."/>
            <person name="Hornburger P."/>
            <person name="Mueller R.-W."/>
            <person name="Bruemmer F."/>
            <person name="Labrenz M."/>
            <person name="Spormann A.M."/>
            <person name="Op den Camp H."/>
            <person name="Overmann J."/>
            <person name="Amann R."/>
            <person name="Jetten M.S.M."/>
            <person name="Mascher T."/>
            <person name="Medema M.H."/>
            <person name="Devos D.P."/>
            <person name="Kaster A.-K."/>
            <person name="Ovreas L."/>
            <person name="Rohde M."/>
            <person name="Galperin M.Y."/>
            <person name="Jogler C."/>
        </authorList>
    </citation>
    <scope>NUCLEOTIDE SEQUENCE [LARGE SCALE GENOMIC DNA]</scope>
    <source>
        <strain evidence="4 5">Poly30</strain>
    </source>
</reference>
<dbReference type="PANTHER" id="PTHR30329:SF21">
    <property type="entry name" value="LIPOPROTEIN YIAD-RELATED"/>
    <property type="match status" value="1"/>
</dbReference>
<keyword evidence="1" id="KW-0472">Membrane</keyword>
<sequence length="228" mass="24942">MALLLVALPVLLPALTSCVSESQMRMAVEDRDREIATLRSDKTELQERLDLLSYERDDLRMQLSSAESRMATAGPNEAAFVAPQTTEFVAFPELEELGITTGQRGVDTVISVPAEVTFGSGKATVSTGGRSALQKVAARLKSDFDEGARFYIEGHTDADPIRKSKFASNRELSIARAMAVLEFLVTEGKVPDRRFVVVGHGQYDPIAANDNANKSKNRRVEIVVKNVN</sequence>
<dbReference type="SUPFAM" id="SSF103088">
    <property type="entry name" value="OmpA-like"/>
    <property type="match status" value="1"/>
</dbReference>
<dbReference type="Proteomes" id="UP000320390">
    <property type="component" value="Chromosome"/>
</dbReference>
<evidence type="ECO:0000256" key="2">
    <source>
        <dbReference type="SAM" id="Coils"/>
    </source>
</evidence>
<name>A0A518EWA9_9BACT</name>